<gene>
    <name evidence="1" type="ORF">M0C40_08750</name>
</gene>
<evidence type="ECO:0000313" key="2">
    <source>
        <dbReference type="Proteomes" id="UP001214629"/>
    </source>
</evidence>
<keyword evidence="2" id="KW-1185">Reference proteome</keyword>
<sequence length="32" mass="3768">MAKLFTKKEFLTSIKNCSSTMELIEIIKQYDN</sequence>
<name>A0AAX3T159_SPICI</name>
<organism evidence="1 2">
    <name type="scientific">Spiroplasma citri</name>
    <dbReference type="NCBI Taxonomy" id="2133"/>
    <lineage>
        <taxon>Bacteria</taxon>
        <taxon>Bacillati</taxon>
        <taxon>Mycoplasmatota</taxon>
        <taxon>Mollicutes</taxon>
        <taxon>Entomoplasmatales</taxon>
        <taxon>Spiroplasmataceae</taxon>
        <taxon>Spiroplasma</taxon>
    </lineage>
</organism>
<protein>
    <submittedName>
        <fullName evidence="1">Uncharacterized protein</fullName>
    </submittedName>
</protein>
<evidence type="ECO:0000313" key="1">
    <source>
        <dbReference type="EMBL" id="WFG97352.1"/>
    </source>
</evidence>
<proteinExistence type="predicted"/>
<reference evidence="1 2" key="1">
    <citation type="submission" date="2022-04" db="EMBL/GenBank/DDBJ databases">
        <title>Whole genome of Spiroplasma citri.</title>
        <authorList>
            <person name="Khanchezar A."/>
            <person name="Izadpanah K."/>
            <person name="Taghavi M."/>
            <person name="Ghorbani A."/>
            <person name="Beven L."/>
        </authorList>
    </citation>
    <scope>NUCLEOTIDE SEQUENCE [LARGE SCALE GENOMIC DNA]</scope>
    <source>
        <strain evidence="1 2">D4</strain>
    </source>
</reference>
<dbReference type="EMBL" id="CP096246">
    <property type="protein sequence ID" value="WFG97352.1"/>
    <property type="molecule type" value="Genomic_DNA"/>
</dbReference>
<dbReference type="Proteomes" id="UP001214629">
    <property type="component" value="Chromosome"/>
</dbReference>
<dbReference type="AlphaFoldDB" id="A0AAX3T159"/>
<accession>A0AAX3T159</accession>